<dbReference type="RefSeq" id="XP_019012619.2">
    <property type="nucleotide sequence ID" value="XM_019153879.2"/>
</dbReference>
<dbReference type="Pfam" id="PF01200">
    <property type="entry name" value="Ribosomal_S28e"/>
    <property type="match status" value="1"/>
</dbReference>
<dbReference type="GO" id="GO:0000028">
    <property type="term" value="P:ribosomal small subunit assembly"/>
    <property type="evidence" value="ECO:0007669"/>
    <property type="project" value="TreeGrafter"/>
</dbReference>
<dbReference type="EMBL" id="KV700115">
    <property type="protein sequence ID" value="OCF51400.1"/>
    <property type="molecule type" value="Genomic_DNA"/>
</dbReference>
<dbReference type="InterPro" id="IPR000289">
    <property type="entry name" value="Ribosomal_eS28"/>
</dbReference>
<accession>A0A1B9I778</accession>
<evidence type="ECO:0000256" key="3">
    <source>
        <dbReference type="ARBA" id="ARBA00023274"/>
    </source>
</evidence>
<sequence>MIFIYIVIPSNPPHAHLHLQVLGRTGSRGGVTQVRVEFMDESNRSIIRNVKGPVRVNDILALLESEREARKVPKMSSNDQAQENAAKQEQVFWILPQNIQPIQVIPDRYTKSNEVSSENMKGKESDPSRMGVFVCLLDNKPHLHPSLQALHKHRLIIHKIPLPADPINDLPVSQSNISNITNPFIGQIEQDIIMSSTSDLPQESVASIPNKTEWFMWKFSEEEANRRKSYLPLA</sequence>
<dbReference type="STRING" id="1296096.A0A1B9I778"/>
<proteinExistence type="inferred from homology"/>
<name>A0A1B9I778_9TREE</name>
<evidence type="ECO:0000313" key="4">
    <source>
        <dbReference type="EMBL" id="OCF51400.1"/>
    </source>
</evidence>
<dbReference type="GeneID" id="30170483"/>
<dbReference type="GO" id="GO:0003735">
    <property type="term" value="F:structural constituent of ribosome"/>
    <property type="evidence" value="ECO:0007669"/>
    <property type="project" value="InterPro"/>
</dbReference>
<protein>
    <submittedName>
        <fullName evidence="4">40S ribosomal protein S28</fullName>
    </submittedName>
</protein>
<dbReference type="AlphaFoldDB" id="A0A1B9I778"/>
<evidence type="ECO:0000256" key="1">
    <source>
        <dbReference type="ARBA" id="ARBA00005943"/>
    </source>
</evidence>
<keyword evidence="2 4" id="KW-0689">Ribosomal protein</keyword>
<dbReference type="GO" id="GO:0006412">
    <property type="term" value="P:translation"/>
    <property type="evidence" value="ECO:0007669"/>
    <property type="project" value="InterPro"/>
</dbReference>
<evidence type="ECO:0000256" key="2">
    <source>
        <dbReference type="ARBA" id="ARBA00022980"/>
    </source>
</evidence>
<dbReference type="CDD" id="cd04457">
    <property type="entry name" value="S1_S28E"/>
    <property type="match status" value="1"/>
</dbReference>
<reference evidence="4" key="2">
    <citation type="submission" date="2016-07" db="EMBL/GenBank/DDBJ databases">
        <title>Evolution of pathogenesis and genome organization in the Tremellales.</title>
        <authorList>
            <person name="Cuomo C."/>
            <person name="Litvintseva A."/>
            <person name="Heitman J."/>
            <person name="Chen Y."/>
            <person name="Sun S."/>
            <person name="Springer D."/>
            <person name="Dromer F."/>
            <person name="Young S."/>
            <person name="Zeng Q."/>
            <person name="Chapman S."/>
            <person name="Gujja S."/>
            <person name="Saif S."/>
            <person name="Birren B."/>
        </authorList>
    </citation>
    <scope>NUCLEOTIDE SEQUENCE</scope>
    <source>
        <strain evidence="4">CBS 10737</strain>
    </source>
</reference>
<gene>
    <name evidence="4" type="ORF">I206_02114</name>
</gene>
<comment type="similarity">
    <text evidence="1">Belongs to the eukaryotic ribosomal protein eS28 family.</text>
</comment>
<dbReference type="InterPro" id="IPR012340">
    <property type="entry name" value="NA-bd_OB-fold"/>
</dbReference>
<dbReference type="SUPFAM" id="SSF50249">
    <property type="entry name" value="Nucleic acid-binding proteins"/>
    <property type="match status" value="1"/>
</dbReference>
<dbReference type="KEGG" id="kpin:30170483"/>
<organism evidence="4">
    <name type="scientific">Kwoniella pini CBS 10737</name>
    <dbReference type="NCBI Taxonomy" id="1296096"/>
    <lineage>
        <taxon>Eukaryota</taxon>
        <taxon>Fungi</taxon>
        <taxon>Dikarya</taxon>
        <taxon>Basidiomycota</taxon>
        <taxon>Agaricomycotina</taxon>
        <taxon>Tremellomycetes</taxon>
        <taxon>Tremellales</taxon>
        <taxon>Cryptococcaceae</taxon>
        <taxon>Kwoniella</taxon>
    </lineage>
</organism>
<reference evidence="4" key="1">
    <citation type="submission" date="2013-07" db="EMBL/GenBank/DDBJ databases">
        <title>The Genome Sequence of Cryptococcus pinus CBS10737.</title>
        <authorList>
            <consortium name="The Broad Institute Genome Sequencing Platform"/>
            <person name="Cuomo C."/>
            <person name="Litvintseva A."/>
            <person name="Chen Y."/>
            <person name="Heitman J."/>
            <person name="Sun S."/>
            <person name="Springer D."/>
            <person name="Dromer F."/>
            <person name="Young S.K."/>
            <person name="Zeng Q."/>
            <person name="Gargeya S."/>
            <person name="Fitzgerald M."/>
            <person name="Abouelleil A."/>
            <person name="Alvarado L."/>
            <person name="Berlin A.M."/>
            <person name="Chapman S.B."/>
            <person name="Dewar J."/>
            <person name="Goldberg J."/>
            <person name="Griggs A."/>
            <person name="Gujja S."/>
            <person name="Hansen M."/>
            <person name="Howarth C."/>
            <person name="Imamovic A."/>
            <person name="Larimer J."/>
            <person name="McCowan C."/>
            <person name="Murphy C."/>
            <person name="Pearson M."/>
            <person name="Priest M."/>
            <person name="Roberts A."/>
            <person name="Saif S."/>
            <person name="Shea T."/>
            <person name="Sykes S."/>
            <person name="Wortman J."/>
            <person name="Nusbaum C."/>
            <person name="Birren B."/>
        </authorList>
    </citation>
    <scope>NUCLEOTIDE SEQUENCE [LARGE SCALE GENOMIC DNA]</scope>
    <source>
        <strain evidence="4">CBS 10737</strain>
    </source>
</reference>
<dbReference type="GO" id="GO:0022627">
    <property type="term" value="C:cytosolic small ribosomal subunit"/>
    <property type="evidence" value="ECO:0007669"/>
    <property type="project" value="TreeGrafter"/>
</dbReference>
<dbReference type="Gene3D" id="2.40.50.140">
    <property type="entry name" value="Nucleic acid-binding proteins"/>
    <property type="match status" value="1"/>
</dbReference>
<keyword evidence="3" id="KW-0687">Ribonucleoprotein</keyword>
<dbReference type="PANTHER" id="PTHR10769:SF3">
    <property type="entry name" value="SMALL RIBOSOMAL SUBUNIT PROTEIN ES28"/>
    <property type="match status" value="1"/>
</dbReference>
<dbReference type="OrthoDB" id="2574952at2759"/>
<dbReference type="PANTHER" id="PTHR10769">
    <property type="entry name" value="40S RIBOSOMAL PROTEIN S28"/>
    <property type="match status" value="1"/>
</dbReference>
<dbReference type="GO" id="GO:0030490">
    <property type="term" value="P:maturation of SSU-rRNA"/>
    <property type="evidence" value="ECO:0007669"/>
    <property type="project" value="TreeGrafter"/>
</dbReference>